<dbReference type="AlphaFoldDB" id="A0AAV4M6T5"/>
<proteinExistence type="predicted"/>
<accession>A0AAV4M6T5</accession>
<comment type="caution">
    <text evidence="2">The sequence shown here is derived from an EMBL/GenBank/DDBJ whole genome shotgun (WGS) entry which is preliminary data.</text>
</comment>
<organism evidence="2 3">
    <name type="scientific">Caerostris darwini</name>
    <dbReference type="NCBI Taxonomy" id="1538125"/>
    <lineage>
        <taxon>Eukaryota</taxon>
        <taxon>Metazoa</taxon>
        <taxon>Ecdysozoa</taxon>
        <taxon>Arthropoda</taxon>
        <taxon>Chelicerata</taxon>
        <taxon>Arachnida</taxon>
        <taxon>Araneae</taxon>
        <taxon>Araneomorphae</taxon>
        <taxon>Entelegynae</taxon>
        <taxon>Araneoidea</taxon>
        <taxon>Araneidae</taxon>
        <taxon>Caerostris</taxon>
    </lineage>
</organism>
<evidence type="ECO:0000256" key="1">
    <source>
        <dbReference type="SAM" id="MobiDB-lite"/>
    </source>
</evidence>
<reference evidence="2 3" key="1">
    <citation type="submission" date="2021-06" db="EMBL/GenBank/DDBJ databases">
        <title>Caerostris darwini draft genome.</title>
        <authorList>
            <person name="Kono N."/>
            <person name="Arakawa K."/>
        </authorList>
    </citation>
    <scope>NUCLEOTIDE SEQUENCE [LARGE SCALE GENOMIC DNA]</scope>
</reference>
<keyword evidence="3" id="KW-1185">Reference proteome</keyword>
<sequence>MRRPITVQINNYKSNVLVALSAGRASNDDPEGALFAQPNDTDNDGRGGTLDPLEMRFLVKRLIWLQWLTEITSDLKIPGLALTIVHLNRGEL</sequence>
<evidence type="ECO:0000313" key="3">
    <source>
        <dbReference type="Proteomes" id="UP001054837"/>
    </source>
</evidence>
<gene>
    <name evidence="2" type="ORF">CDAR_385641</name>
</gene>
<name>A0AAV4M6T5_9ARAC</name>
<dbReference type="Proteomes" id="UP001054837">
    <property type="component" value="Unassembled WGS sequence"/>
</dbReference>
<feature type="region of interest" description="Disordered" evidence="1">
    <location>
        <begin position="26"/>
        <end position="47"/>
    </location>
</feature>
<evidence type="ECO:0000313" key="2">
    <source>
        <dbReference type="EMBL" id="GIX67121.1"/>
    </source>
</evidence>
<dbReference type="EMBL" id="BPLQ01000062">
    <property type="protein sequence ID" value="GIX67121.1"/>
    <property type="molecule type" value="Genomic_DNA"/>
</dbReference>
<protein>
    <submittedName>
        <fullName evidence="2">Uncharacterized protein</fullName>
    </submittedName>
</protein>